<evidence type="ECO:0000259" key="10">
    <source>
        <dbReference type="SMART" id="SM00363"/>
    </source>
</evidence>
<dbReference type="EMBL" id="SNZE01000003">
    <property type="protein sequence ID" value="TDR32593.1"/>
    <property type="molecule type" value="Genomic_DNA"/>
</dbReference>
<dbReference type="InterPro" id="IPR050188">
    <property type="entry name" value="RluA_PseudoU_synthase"/>
</dbReference>
<feature type="domain" description="RNA-binding S4" evidence="10">
    <location>
        <begin position="42"/>
        <end position="104"/>
    </location>
</feature>
<dbReference type="InterPro" id="IPR006225">
    <property type="entry name" value="PsdUridine_synth_RluC/D"/>
</dbReference>
<dbReference type="AlphaFoldDB" id="A0A4V3DK40"/>
<evidence type="ECO:0000256" key="2">
    <source>
        <dbReference type="ARBA" id="ARBA00002876"/>
    </source>
</evidence>
<dbReference type="GO" id="GO:0003723">
    <property type="term" value="F:RNA binding"/>
    <property type="evidence" value="ECO:0007669"/>
    <property type="project" value="UniProtKB-KW"/>
</dbReference>
<dbReference type="InterPro" id="IPR020103">
    <property type="entry name" value="PsdUridine_synth_cat_dom_sf"/>
</dbReference>
<gene>
    <name evidence="11" type="ORF">DFR44_103106</name>
</gene>
<comment type="caution">
    <text evidence="11">The sequence shown here is derived from an EMBL/GenBank/DDBJ whole genome shotgun (WGS) entry which is preliminary data.</text>
</comment>
<dbReference type="PROSITE" id="PS50889">
    <property type="entry name" value="S4"/>
    <property type="match status" value="1"/>
</dbReference>
<evidence type="ECO:0000313" key="12">
    <source>
        <dbReference type="Proteomes" id="UP000294480"/>
    </source>
</evidence>
<dbReference type="PROSITE" id="PS01129">
    <property type="entry name" value="PSI_RLU"/>
    <property type="match status" value="1"/>
</dbReference>
<dbReference type="GO" id="GO:0160141">
    <property type="term" value="F:23S rRNA pseudouridine(955/2504/2580) synthase activity"/>
    <property type="evidence" value="ECO:0007669"/>
    <property type="project" value="UniProtKB-EC"/>
</dbReference>
<dbReference type="Gene3D" id="3.30.2350.10">
    <property type="entry name" value="Pseudouridine synthase"/>
    <property type="match status" value="1"/>
</dbReference>
<dbReference type="EC" id="5.4.99.-" evidence="9"/>
<keyword evidence="12" id="KW-1185">Reference proteome</keyword>
<evidence type="ECO:0000256" key="9">
    <source>
        <dbReference type="RuleBase" id="RU362028"/>
    </source>
</evidence>
<evidence type="ECO:0000256" key="7">
    <source>
        <dbReference type="PIRSR" id="PIRSR606225-1"/>
    </source>
</evidence>
<evidence type="ECO:0000256" key="1">
    <source>
        <dbReference type="ARBA" id="ARBA00000381"/>
    </source>
</evidence>
<evidence type="ECO:0000256" key="8">
    <source>
        <dbReference type="PROSITE-ProRule" id="PRU00182"/>
    </source>
</evidence>
<dbReference type="Pfam" id="PF01479">
    <property type="entry name" value="S4"/>
    <property type="match status" value="1"/>
</dbReference>
<comment type="function">
    <text evidence="2">Responsible for synthesis of pseudouridine from uracil at positions 955, 2504 and 2580 in 23S ribosomal RNA.</text>
</comment>
<accession>A0A4V3DK40</accession>
<keyword evidence="4" id="KW-0698">rRNA processing</keyword>
<dbReference type="GO" id="GO:0000455">
    <property type="term" value="P:enzyme-directed rRNA pseudouridine synthesis"/>
    <property type="evidence" value="ECO:0007669"/>
    <property type="project" value="TreeGrafter"/>
</dbReference>
<evidence type="ECO:0000256" key="6">
    <source>
        <dbReference type="ARBA" id="ARBA00023235"/>
    </source>
</evidence>
<dbReference type="NCBIfam" id="TIGR00005">
    <property type="entry name" value="rluA_subfam"/>
    <property type="match status" value="1"/>
</dbReference>
<evidence type="ECO:0000256" key="3">
    <source>
        <dbReference type="ARBA" id="ARBA00010876"/>
    </source>
</evidence>
<comment type="catalytic activity">
    <reaction evidence="9">
        <text>a uridine in RNA = a pseudouridine in RNA</text>
        <dbReference type="Rhea" id="RHEA:48348"/>
        <dbReference type="Rhea" id="RHEA-COMP:12068"/>
        <dbReference type="Rhea" id="RHEA-COMP:12069"/>
        <dbReference type="ChEBI" id="CHEBI:65314"/>
        <dbReference type="ChEBI" id="CHEBI:65315"/>
    </reaction>
</comment>
<evidence type="ECO:0000256" key="5">
    <source>
        <dbReference type="ARBA" id="ARBA00022884"/>
    </source>
</evidence>
<organism evidence="11 12">
    <name type="scientific">Hydromonas duriensis</name>
    <dbReference type="NCBI Taxonomy" id="1527608"/>
    <lineage>
        <taxon>Bacteria</taxon>
        <taxon>Pseudomonadati</taxon>
        <taxon>Pseudomonadota</taxon>
        <taxon>Betaproteobacteria</taxon>
        <taxon>Burkholderiales</taxon>
        <taxon>Burkholderiaceae</taxon>
        <taxon>Hydromonas</taxon>
    </lineage>
</organism>
<protein>
    <recommendedName>
        <fullName evidence="9">Pseudouridine synthase</fullName>
        <ecNumber evidence="9">5.4.99.-</ecNumber>
    </recommendedName>
</protein>
<feature type="active site" evidence="7">
    <location>
        <position position="162"/>
    </location>
</feature>
<dbReference type="CDD" id="cd02869">
    <property type="entry name" value="PseudoU_synth_RluA_like"/>
    <property type="match status" value="1"/>
</dbReference>
<dbReference type="OrthoDB" id="9785808at2"/>
<evidence type="ECO:0000256" key="4">
    <source>
        <dbReference type="ARBA" id="ARBA00022552"/>
    </source>
</evidence>
<dbReference type="InterPro" id="IPR002942">
    <property type="entry name" value="S4_RNA-bd"/>
</dbReference>
<dbReference type="PANTHER" id="PTHR21600:SF92">
    <property type="entry name" value="RIBOSOMAL LARGE SUBUNIT PSEUDOURIDINE SYNTHASE C"/>
    <property type="match status" value="1"/>
</dbReference>
<dbReference type="Pfam" id="PF00849">
    <property type="entry name" value="PseudoU_synth_2"/>
    <property type="match status" value="1"/>
</dbReference>
<dbReference type="SUPFAM" id="SSF55120">
    <property type="entry name" value="Pseudouridine synthase"/>
    <property type="match status" value="1"/>
</dbReference>
<dbReference type="Gene3D" id="3.10.290.10">
    <property type="entry name" value="RNA-binding S4 domain"/>
    <property type="match status" value="1"/>
</dbReference>
<keyword evidence="5 8" id="KW-0694">RNA-binding</keyword>
<dbReference type="SMART" id="SM00363">
    <property type="entry name" value="S4"/>
    <property type="match status" value="1"/>
</dbReference>
<dbReference type="InterPro" id="IPR006145">
    <property type="entry name" value="PsdUridine_synth_RsuA/RluA"/>
</dbReference>
<dbReference type="RefSeq" id="WP_133619138.1">
    <property type="nucleotide sequence ID" value="NZ_SNZE01000003.1"/>
</dbReference>
<evidence type="ECO:0000313" key="11">
    <source>
        <dbReference type="EMBL" id="TDR32593.1"/>
    </source>
</evidence>
<dbReference type="PANTHER" id="PTHR21600">
    <property type="entry name" value="MITOCHONDRIAL RNA PSEUDOURIDINE SYNTHASE"/>
    <property type="match status" value="1"/>
</dbReference>
<dbReference type="CDD" id="cd00165">
    <property type="entry name" value="S4"/>
    <property type="match status" value="1"/>
</dbReference>
<dbReference type="SUPFAM" id="SSF55174">
    <property type="entry name" value="Alpha-L RNA-binding motif"/>
    <property type="match status" value="1"/>
</dbReference>
<comment type="similarity">
    <text evidence="3 9">Belongs to the pseudouridine synthase RluA family.</text>
</comment>
<reference evidence="11 12" key="1">
    <citation type="submission" date="2019-03" db="EMBL/GenBank/DDBJ databases">
        <title>Genomic Encyclopedia of Type Strains, Phase IV (KMG-IV): sequencing the most valuable type-strain genomes for metagenomic binning, comparative biology and taxonomic classification.</title>
        <authorList>
            <person name="Goeker M."/>
        </authorList>
    </citation>
    <scope>NUCLEOTIDE SEQUENCE [LARGE SCALE GENOMIC DNA]</scope>
    <source>
        <strain evidence="11 12">DSM 102852</strain>
    </source>
</reference>
<proteinExistence type="inferred from homology"/>
<comment type="catalytic activity">
    <reaction evidence="1">
        <text>uridine(955/2504/2580) in 23S rRNA = pseudouridine(955/2504/2580) in 23S rRNA</text>
        <dbReference type="Rhea" id="RHEA:42528"/>
        <dbReference type="Rhea" id="RHEA-COMP:10099"/>
        <dbReference type="Rhea" id="RHEA-COMP:10100"/>
        <dbReference type="ChEBI" id="CHEBI:65314"/>
        <dbReference type="ChEBI" id="CHEBI:65315"/>
        <dbReference type="EC" id="5.4.99.24"/>
    </reaction>
</comment>
<dbReference type="InterPro" id="IPR006224">
    <property type="entry name" value="PsdUridine_synth_RluA-like_CS"/>
</dbReference>
<keyword evidence="6 9" id="KW-0413">Isomerase</keyword>
<dbReference type="Proteomes" id="UP000294480">
    <property type="component" value="Unassembled WGS sequence"/>
</dbReference>
<sequence length="333" mass="37584">MKHLRKTFEQKNVSSLQIAEKNTTPAPVSVRLHTVGEEEAGQRIDNFLLRICRGVPKSWVYRVVRKGEVRVNKGRVDVEYKLQVGDVVRIPPVRVAERTSKPVPTARATKLPVVYEDDALLVIDKPAGLAVHGGSGVSFGVIEQLRAAYPDFKFIELVHRLDKETSGLLMLAKKRSVLVALHETIRLGQMDKRYYAILKGEVTDKENHVRVPLYKFVAANGDRRVLVSETGQSAHSRFNIDKVLNGYTAVRVKIYTGRTHQIRVHSAHLGHPIVGDDKYGDFDLNKALAKQKFDRMFLHAHELRLKHPVTGEMLALTAELPIDFVQFINKHSV</sequence>
<name>A0A4V3DK40_9BURK</name>
<dbReference type="InterPro" id="IPR036986">
    <property type="entry name" value="S4_RNA-bd_sf"/>
</dbReference>